<evidence type="ECO:0000313" key="7">
    <source>
        <dbReference type="EMBL" id="PWG01068.1"/>
    </source>
</evidence>
<keyword evidence="3" id="KW-0963">Cytoplasm</keyword>
<keyword evidence="3 4" id="KW-0131">Cell cycle</keyword>
<dbReference type="InterPro" id="IPR004101">
    <property type="entry name" value="Mur_ligase_C"/>
</dbReference>
<feature type="binding site" evidence="3">
    <location>
        <position position="194"/>
    </location>
    <ligand>
        <name>UDP-N-acetyl-alpha-D-muramoyl-L-alanyl-D-glutamate</name>
        <dbReference type="ChEBI" id="CHEBI:83900"/>
    </ligand>
</feature>
<dbReference type="NCBIfam" id="NF001130">
    <property type="entry name" value="PRK00139.2-4"/>
    <property type="match status" value="1"/>
</dbReference>
<accession>A0A2V1N3S5</accession>
<comment type="subcellular location">
    <subcellularLocation>
        <location evidence="3 4">Cytoplasm</location>
    </subcellularLocation>
</comment>
<comment type="function">
    <text evidence="3">Catalyzes the addition of an amino acid to the nucleotide precursor UDP-N-acetylmuramoyl-L-alanyl-D-glutamate (UMAG) in the biosynthesis of bacterial cell-wall peptidoglycan.</text>
</comment>
<keyword evidence="3" id="KW-0460">Magnesium</keyword>
<dbReference type="InterPro" id="IPR035911">
    <property type="entry name" value="MurE/MurF_N"/>
</dbReference>
<comment type="caution">
    <text evidence="3">Lacks conserved residue(s) required for the propagation of feature annotation.</text>
</comment>
<feature type="binding site" evidence="3">
    <location>
        <position position="186"/>
    </location>
    <ligand>
        <name>UDP-N-acetyl-alpha-D-muramoyl-L-alanyl-D-glutamate</name>
        <dbReference type="ChEBI" id="CHEBI:83900"/>
    </ligand>
</feature>
<dbReference type="PANTHER" id="PTHR23135:SF4">
    <property type="entry name" value="UDP-N-ACETYLMURAMOYL-L-ALANYL-D-GLUTAMATE--2,6-DIAMINOPIMELATE LIGASE MURE HOMOLOG, CHLOROPLASTIC"/>
    <property type="match status" value="1"/>
</dbReference>
<dbReference type="GO" id="GO:0005524">
    <property type="term" value="F:ATP binding"/>
    <property type="evidence" value="ECO:0007669"/>
    <property type="project" value="UniProtKB-UniRule"/>
</dbReference>
<dbReference type="Gene3D" id="3.90.190.20">
    <property type="entry name" value="Mur ligase, C-terminal domain"/>
    <property type="match status" value="1"/>
</dbReference>
<name>A0A2V1N3S5_9LACO</name>
<evidence type="ECO:0000256" key="1">
    <source>
        <dbReference type="ARBA" id="ARBA00004752"/>
    </source>
</evidence>
<dbReference type="SUPFAM" id="SSF53244">
    <property type="entry name" value="MurD-like peptide ligases, peptide-binding domain"/>
    <property type="match status" value="1"/>
</dbReference>
<dbReference type="InterPro" id="IPR005761">
    <property type="entry name" value="UDP-N-AcMur-Glu-dNH2Pim_ligase"/>
</dbReference>
<dbReference type="NCBIfam" id="TIGR01085">
    <property type="entry name" value="murE"/>
    <property type="match status" value="1"/>
</dbReference>
<feature type="modified residue" description="N6-carboxylysine" evidence="3">
    <location>
        <position position="228"/>
    </location>
</feature>
<feature type="binding site" evidence="3">
    <location>
        <begin position="113"/>
        <end position="119"/>
    </location>
    <ligand>
        <name>ATP</name>
        <dbReference type="ChEBI" id="CHEBI:30616"/>
    </ligand>
</feature>
<dbReference type="EC" id="6.3.2.-" evidence="3"/>
<feature type="domain" description="Mur ligase C-terminal" evidence="5">
    <location>
        <begin position="355"/>
        <end position="483"/>
    </location>
</feature>
<keyword evidence="3 4" id="KW-0961">Cell wall biogenesis/degradation</keyword>
<dbReference type="Gene3D" id="3.40.1390.10">
    <property type="entry name" value="MurE/MurF, N-terminal domain"/>
    <property type="match status" value="1"/>
</dbReference>
<reference evidence="7 8" key="1">
    <citation type="journal article" date="2018" name="Int. J. Syst. Evol. Microbiol.">
        <title>Lactobacillus bambusae sp. nov., isolated from a traditional fermented Ma-bamboo shoots of Taiwan.</title>
        <authorList>
            <person name="Wang L.-T."/>
        </authorList>
    </citation>
    <scope>NUCLEOTIDE SEQUENCE [LARGE SCALE GENOMIC DNA]</scope>
    <source>
        <strain evidence="7 8">BS-W1</strain>
    </source>
</reference>
<sequence>MIIGIDEIKTVLAEHRLLAQVIDNGSEKFRAVTFDSRRVSNETLFFCKGNFRPEYLASAKAAGATGYVSEREYEEGSELTAIIVTDIQKAMALIGAAFYGYPQNDLFIVAVTGTKGKTTTAYFTHGIFAETTDDKTALFSTVDRILGPAPEQQFKSDLTTPESLDLFHDMREAVDSGMTHLVMEVSSQAYKRNRVYGLTYDVGIFLNITPDHIGPNEHPTFEDYLLCKEQVLVNSTCCIINAETDHLADVYYAAKTSSQPENVYLFARKGAEIALDVPVDFWYNNDSETLHKSEFDLRAATNKAAKLDQISGHYEVGIAGNYNEGNAVAALIASALDGVDHESAYDKLEAVRVPGRMETVVSDNHGTIYIDYAHNYASVHALLEFLKGQTHAGRVIIVVGSPGNKGESRRAGFGQAISEEADVAVLTTDDPGYEDPMAIAKQIDDHIDHGKVDVIFELDRPTAIKKAIEMSTGDDIVVLAGKGEDPYQKVKGVDTPYPTDVIIAKEVVKGL</sequence>
<dbReference type="PANTHER" id="PTHR23135">
    <property type="entry name" value="MUR LIGASE FAMILY MEMBER"/>
    <property type="match status" value="1"/>
</dbReference>
<feature type="domain" description="Mur ligase central" evidence="6">
    <location>
        <begin position="111"/>
        <end position="333"/>
    </location>
</feature>
<keyword evidence="8" id="KW-1185">Reference proteome</keyword>
<dbReference type="OrthoDB" id="9800958at2"/>
<dbReference type="GO" id="GO:0071555">
    <property type="term" value="P:cell wall organization"/>
    <property type="evidence" value="ECO:0007669"/>
    <property type="project" value="UniProtKB-KW"/>
</dbReference>
<dbReference type="SUPFAM" id="SSF63418">
    <property type="entry name" value="MurE/MurF N-terminal domain"/>
    <property type="match status" value="1"/>
</dbReference>
<dbReference type="AlphaFoldDB" id="A0A2V1N3S5"/>
<dbReference type="InterPro" id="IPR036565">
    <property type="entry name" value="Mur-like_cat_sf"/>
</dbReference>
<comment type="caution">
    <text evidence="7">The sequence shown here is derived from an EMBL/GenBank/DDBJ whole genome shotgun (WGS) entry which is preliminary data.</text>
</comment>
<dbReference type="GO" id="GO:0008360">
    <property type="term" value="P:regulation of cell shape"/>
    <property type="evidence" value="ECO:0007669"/>
    <property type="project" value="UniProtKB-KW"/>
</dbReference>
<dbReference type="InterPro" id="IPR036615">
    <property type="entry name" value="Mur_ligase_C_dom_sf"/>
</dbReference>
<evidence type="ECO:0000259" key="5">
    <source>
        <dbReference type="Pfam" id="PF02875"/>
    </source>
</evidence>
<feature type="binding site" evidence="3">
    <location>
        <begin position="159"/>
        <end position="160"/>
    </location>
    <ligand>
        <name>UDP-N-acetyl-alpha-D-muramoyl-L-alanyl-D-glutamate</name>
        <dbReference type="ChEBI" id="CHEBI:83900"/>
    </ligand>
</feature>
<gene>
    <name evidence="3" type="primary">murE</name>
    <name evidence="7" type="ORF">DCM90_02525</name>
</gene>
<dbReference type="SUPFAM" id="SSF53623">
    <property type="entry name" value="MurD-like peptide ligases, catalytic domain"/>
    <property type="match status" value="1"/>
</dbReference>
<dbReference type="GO" id="GO:0016881">
    <property type="term" value="F:acid-amino acid ligase activity"/>
    <property type="evidence" value="ECO:0007669"/>
    <property type="project" value="UniProtKB-UniRule"/>
</dbReference>
<evidence type="ECO:0000259" key="6">
    <source>
        <dbReference type="Pfam" id="PF08245"/>
    </source>
</evidence>
<dbReference type="HAMAP" id="MF_00208">
    <property type="entry name" value="MurE"/>
    <property type="match status" value="1"/>
</dbReference>
<keyword evidence="3 4" id="KW-0573">Peptidoglycan synthesis</keyword>
<dbReference type="GO" id="GO:0000287">
    <property type="term" value="F:magnesium ion binding"/>
    <property type="evidence" value="ECO:0007669"/>
    <property type="project" value="UniProtKB-UniRule"/>
</dbReference>
<dbReference type="InterPro" id="IPR013221">
    <property type="entry name" value="Mur_ligase_cen"/>
</dbReference>
<feature type="binding site" evidence="3">
    <location>
        <position position="36"/>
    </location>
    <ligand>
        <name>UDP-N-acetyl-alpha-D-muramoyl-L-alanyl-D-glutamate</name>
        <dbReference type="ChEBI" id="CHEBI:83900"/>
    </ligand>
</feature>
<evidence type="ECO:0000256" key="4">
    <source>
        <dbReference type="RuleBase" id="RU004135"/>
    </source>
</evidence>
<evidence type="ECO:0000313" key="8">
    <source>
        <dbReference type="Proteomes" id="UP000245080"/>
    </source>
</evidence>
<dbReference type="GO" id="GO:0051301">
    <property type="term" value="P:cell division"/>
    <property type="evidence" value="ECO:0007669"/>
    <property type="project" value="UniProtKB-KW"/>
</dbReference>
<dbReference type="Pfam" id="PF08245">
    <property type="entry name" value="Mur_ligase_M"/>
    <property type="match status" value="1"/>
</dbReference>
<protein>
    <recommendedName>
        <fullName evidence="3">UDP-N-acetylmuramyl-tripeptide synthetase</fullName>
        <ecNumber evidence="3">6.3.2.-</ecNumber>
    </recommendedName>
    <alternativeName>
        <fullName evidence="3">UDP-MurNAc-tripeptide synthetase</fullName>
    </alternativeName>
</protein>
<dbReference type="Pfam" id="PF02875">
    <property type="entry name" value="Mur_ligase_C"/>
    <property type="match status" value="1"/>
</dbReference>
<keyword evidence="3 4" id="KW-0133">Cell shape</keyword>
<dbReference type="Proteomes" id="UP000245080">
    <property type="component" value="Unassembled WGS sequence"/>
</dbReference>
<dbReference type="GO" id="GO:0009252">
    <property type="term" value="P:peptidoglycan biosynthetic process"/>
    <property type="evidence" value="ECO:0007669"/>
    <property type="project" value="UniProtKB-UniRule"/>
</dbReference>
<dbReference type="Gene3D" id="3.40.1190.10">
    <property type="entry name" value="Mur-like, catalytic domain"/>
    <property type="match status" value="1"/>
</dbReference>
<dbReference type="RefSeq" id="WP_109249781.1">
    <property type="nucleotide sequence ID" value="NZ_QCXQ01000001.1"/>
</dbReference>
<keyword evidence="3" id="KW-0067">ATP-binding</keyword>
<comment type="cofactor">
    <cofactor evidence="3">
        <name>Mg(2+)</name>
        <dbReference type="ChEBI" id="CHEBI:18420"/>
    </cofactor>
</comment>
<keyword evidence="3 4" id="KW-0132">Cell division</keyword>
<comment type="PTM">
    <text evidence="3">Carboxylation is probably crucial for Mg(2+) binding and, consequently, for the gamma-phosphate positioning of ATP.</text>
</comment>
<keyword evidence="3 7" id="KW-0436">Ligase</keyword>
<dbReference type="UniPathway" id="UPA00219"/>
<dbReference type="EMBL" id="QCXQ01000001">
    <property type="protein sequence ID" value="PWG01068.1"/>
    <property type="molecule type" value="Genomic_DNA"/>
</dbReference>
<dbReference type="GO" id="GO:0005737">
    <property type="term" value="C:cytoplasm"/>
    <property type="evidence" value="ECO:0007669"/>
    <property type="project" value="UniProtKB-SubCell"/>
</dbReference>
<comment type="similarity">
    <text evidence="2 3">Belongs to the MurCDEF family. MurE subfamily.</text>
</comment>
<keyword evidence="3" id="KW-0547">Nucleotide-binding</keyword>
<comment type="pathway">
    <text evidence="1 3 4">Cell wall biogenesis; peptidoglycan biosynthesis.</text>
</comment>
<evidence type="ECO:0000256" key="3">
    <source>
        <dbReference type="HAMAP-Rule" id="MF_00208"/>
    </source>
</evidence>
<evidence type="ECO:0000256" key="2">
    <source>
        <dbReference type="ARBA" id="ARBA00005898"/>
    </source>
</evidence>
<organism evidence="7 8">
    <name type="scientific">Levilactobacillus bambusae</name>
    <dbReference type="NCBI Taxonomy" id="2024736"/>
    <lineage>
        <taxon>Bacteria</taxon>
        <taxon>Bacillati</taxon>
        <taxon>Bacillota</taxon>
        <taxon>Bacilli</taxon>
        <taxon>Lactobacillales</taxon>
        <taxon>Lactobacillaceae</taxon>
        <taxon>Levilactobacillus</taxon>
    </lineage>
</organism>
<proteinExistence type="inferred from homology"/>